<dbReference type="InterPro" id="IPR014845">
    <property type="entry name" value="GYD/TTHA1554"/>
</dbReference>
<evidence type="ECO:0000313" key="2">
    <source>
        <dbReference type="Proteomes" id="UP000318834"/>
    </source>
</evidence>
<dbReference type="EMBL" id="VBAP01000058">
    <property type="protein sequence ID" value="TMI74527.1"/>
    <property type="molecule type" value="Genomic_DNA"/>
</dbReference>
<accession>A0A537ITE2</accession>
<gene>
    <name evidence="1" type="ORF">E6H05_08080</name>
</gene>
<proteinExistence type="predicted"/>
<sequence>MPTYVLLFNWTEQGVRAAKDTTKRADKFRAQAEKFKVRVRETLWTMGPYDALALVDAPDDAAASRLAVWMGSQGNVRSLTMRCYTAAEMEKVVEGIG</sequence>
<dbReference type="Proteomes" id="UP000318834">
    <property type="component" value="Unassembled WGS sequence"/>
</dbReference>
<dbReference type="AlphaFoldDB" id="A0A537ITE2"/>
<reference evidence="1 2" key="1">
    <citation type="journal article" date="2019" name="Nat. Microbiol.">
        <title>Mediterranean grassland soil C-N compound turnover is dependent on rainfall and depth, and is mediated by genomically divergent microorganisms.</title>
        <authorList>
            <person name="Diamond S."/>
            <person name="Andeer P.F."/>
            <person name="Li Z."/>
            <person name="Crits-Christoph A."/>
            <person name="Burstein D."/>
            <person name="Anantharaman K."/>
            <person name="Lane K.R."/>
            <person name="Thomas B.C."/>
            <person name="Pan C."/>
            <person name="Northen T.R."/>
            <person name="Banfield J.F."/>
        </authorList>
    </citation>
    <scope>NUCLEOTIDE SEQUENCE [LARGE SCALE GENOMIC DNA]</scope>
    <source>
        <strain evidence="1">NP_8</strain>
    </source>
</reference>
<name>A0A537ITE2_9BACT</name>
<evidence type="ECO:0000313" key="1">
    <source>
        <dbReference type="EMBL" id="TMI74527.1"/>
    </source>
</evidence>
<protein>
    <submittedName>
        <fullName evidence="1">GYD domain-containing protein</fullName>
    </submittedName>
</protein>
<organism evidence="1 2">
    <name type="scientific">Candidatus Segetimicrobium genomatis</name>
    <dbReference type="NCBI Taxonomy" id="2569760"/>
    <lineage>
        <taxon>Bacteria</taxon>
        <taxon>Bacillati</taxon>
        <taxon>Candidatus Sysuimicrobiota</taxon>
        <taxon>Candidatus Sysuimicrobiia</taxon>
        <taxon>Candidatus Sysuimicrobiales</taxon>
        <taxon>Candidatus Segetimicrobiaceae</taxon>
        <taxon>Candidatus Segetimicrobium</taxon>
    </lineage>
</organism>
<dbReference type="Pfam" id="PF08734">
    <property type="entry name" value="GYD"/>
    <property type="match status" value="1"/>
</dbReference>
<comment type="caution">
    <text evidence="1">The sequence shown here is derived from an EMBL/GenBank/DDBJ whole genome shotgun (WGS) entry which is preliminary data.</text>
</comment>